<keyword evidence="6" id="KW-0482">Metalloprotease</keyword>
<dbReference type="InterPro" id="IPR036582">
    <property type="entry name" value="Mao_N_sf"/>
</dbReference>
<organism evidence="11 12">
    <name type="scientific">Fictibacillus halophilus</name>
    <dbReference type="NCBI Taxonomy" id="1610490"/>
    <lineage>
        <taxon>Bacteria</taxon>
        <taxon>Bacillati</taxon>
        <taxon>Bacillota</taxon>
        <taxon>Bacilli</taxon>
        <taxon>Bacillales</taxon>
        <taxon>Fictibacillaceae</taxon>
        <taxon>Fictibacillus</taxon>
    </lineage>
</organism>
<keyword evidence="4" id="KW-0378">Hydrolase</keyword>
<keyword evidence="9" id="KW-0732">Signal</keyword>
<evidence type="ECO:0000256" key="3">
    <source>
        <dbReference type="ARBA" id="ARBA00022670"/>
    </source>
</evidence>
<name>A0ABV2LEH0_9BACL</name>
<dbReference type="CDD" id="cd06229">
    <property type="entry name" value="M14_Endopeptidase_I"/>
    <property type="match status" value="1"/>
</dbReference>
<feature type="chain" id="PRO_5047143716" description="Peptidase M14 domain-containing protein" evidence="9">
    <location>
        <begin position="26"/>
        <end position="721"/>
    </location>
</feature>
<dbReference type="RefSeq" id="WP_198768410.1">
    <property type="nucleotide sequence ID" value="NZ_JAEACF010000001.1"/>
</dbReference>
<feature type="region of interest" description="Disordered" evidence="8">
    <location>
        <begin position="601"/>
        <end position="721"/>
    </location>
</feature>
<comment type="similarity">
    <text evidence="2 7">Belongs to the peptidase M14 family.</text>
</comment>
<dbReference type="SUPFAM" id="SSF53187">
    <property type="entry name" value="Zn-dependent exopeptidases"/>
    <property type="match status" value="1"/>
</dbReference>
<dbReference type="InterPro" id="IPR000834">
    <property type="entry name" value="Peptidase_M14"/>
</dbReference>
<feature type="compositionally biased region" description="Basic and acidic residues" evidence="8">
    <location>
        <begin position="687"/>
        <end position="700"/>
    </location>
</feature>
<comment type="caution">
    <text evidence="11">The sequence shown here is derived from an EMBL/GenBank/DDBJ whole genome shotgun (WGS) entry which is preliminary data.</text>
</comment>
<keyword evidence="3" id="KW-0645">Protease</keyword>
<dbReference type="Gene3D" id="3.40.630.10">
    <property type="entry name" value="Zn peptidases"/>
    <property type="match status" value="1"/>
</dbReference>
<dbReference type="Pfam" id="PF00246">
    <property type="entry name" value="Peptidase_M14"/>
    <property type="match status" value="1"/>
</dbReference>
<evidence type="ECO:0000256" key="9">
    <source>
        <dbReference type="SAM" id="SignalP"/>
    </source>
</evidence>
<dbReference type="SUPFAM" id="SSF55383">
    <property type="entry name" value="Copper amine oxidase, domain N"/>
    <property type="match status" value="2"/>
</dbReference>
<protein>
    <recommendedName>
        <fullName evidence="10">Peptidase M14 domain-containing protein</fullName>
    </recommendedName>
</protein>
<dbReference type="SMART" id="SM00631">
    <property type="entry name" value="Zn_pept"/>
    <property type="match status" value="1"/>
</dbReference>
<dbReference type="PANTHER" id="PTHR11705">
    <property type="entry name" value="PROTEASE FAMILY M14 CARBOXYPEPTIDASE A,B"/>
    <property type="match status" value="1"/>
</dbReference>
<dbReference type="PANTHER" id="PTHR11705:SF143">
    <property type="entry name" value="SLL0236 PROTEIN"/>
    <property type="match status" value="1"/>
</dbReference>
<evidence type="ECO:0000256" key="7">
    <source>
        <dbReference type="PROSITE-ProRule" id="PRU01379"/>
    </source>
</evidence>
<reference evidence="11 12" key="1">
    <citation type="submission" date="2024-06" db="EMBL/GenBank/DDBJ databases">
        <title>Genomic Encyclopedia of Type Strains, Phase IV (KMG-IV): sequencing the most valuable type-strain genomes for metagenomic binning, comparative biology and taxonomic classification.</title>
        <authorList>
            <person name="Goeker M."/>
        </authorList>
    </citation>
    <scope>NUCLEOTIDE SEQUENCE [LARGE SCALE GENOMIC DNA]</scope>
    <source>
        <strain evidence="11 12">DSM 100124</strain>
    </source>
</reference>
<evidence type="ECO:0000313" key="12">
    <source>
        <dbReference type="Proteomes" id="UP001549097"/>
    </source>
</evidence>
<evidence type="ECO:0000259" key="10">
    <source>
        <dbReference type="PROSITE" id="PS52035"/>
    </source>
</evidence>
<accession>A0ABV2LEH0</accession>
<gene>
    <name evidence="11" type="ORF">ABID52_000571</name>
</gene>
<sequence length="721" mass="79789">MGKRQLHSFMALCLIVSLFSTFSFTGNQTVEAAHDLVNPNQFYTYDEMITDMKELAAHYPGLVSYKEIGRSEYNRPIYAIKLGKGNANVLINGSHHAREWISTNLSMDMIDEYASAYTNGDSLGKYNVRDVLNKTTMWFVPMVNPDGVTLQQYGLTKFPSADQFKLINMNEGSTDFKRWKANARGVDLNRQYAADWANIKNNKPGPSWSNYKGTAPVNQAESRVMVNFTAQVNPEMAIAYHTSGEILYWNFHQTGSWYNRDHAYAKAIGNMTGYSLIYPGTNPSGGGYTDWFIIKYKRPGFTPELGNYAGNTHVPVSEYPAIWSQNKYVGLYVAQEGYKLYVNSPRYEPEQKITVKVNGELFSYDEDAFAKDGRTYVPLRGIFEKLEATVNYDVSTGVIKASRWDRTVTFKLGSKTATVVSASGTSTVTFDAAPQVIDNRTMVPLRFIANALGAETKWDNATYTASITDRYVMDANVKNPKPVAVTIDGVKQNFDPAAHIYGYDTVYLPLRDLLTAMGATVTFANNIVTAEKDGMKMVINLKERTISVNGKYIFMSEPVVVDQNTTMLPIRIISEAFGFNVVWSQSEWTVHVSNAAAAVEQPAEEAPAVETEAVNVEEQQPEAEGTAPADPDVDGETAPGEETAPVEETTPDEGTLPGGEPTHEEEGATGEETPAVEQGSSTEETTEDHAVEESSVKESENGQIESQSVQNLEETPVNEEK</sequence>
<keyword evidence="5" id="KW-0862">Zinc</keyword>
<dbReference type="EMBL" id="JBEPMP010000001">
    <property type="protein sequence ID" value="MET3726990.1"/>
    <property type="molecule type" value="Genomic_DNA"/>
</dbReference>
<feature type="active site" description="Proton donor/acceptor" evidence="7">
    <location>
        <position position="304"/>
    </location>
</feature>
<evidence type="ECO:0000256" key="1">
    <source>
        <dbReference type="ARBA" id="ARBA00001947"/>
    </source>
</evidence>
<dbReference type="PROSITE" id="PS52035">
    <property type="entry name" value="PEPTIDASE_M14"/>
    <property type="match status" value="1"/>
</dbReference>
<feature type="signal peptide" evidence="9">
    <location>
        <begin position="1"/>
        <end position="25"/>
    </location>
</feature>
<evidence type="ECO:0000256" key="8">
    <source>
        <dbReference type="SAM" id="MobiDB-lite"/>
    </source>
</evidence>
<dbReference type="InterPro" id="IPR034274">
    <property type="entry name" value="ENP1_M14_CPD"/>
</dbReference>
<keyword evidence="12" id="KW-1185">Reference proteome</keyword>
<evidence type="ECO:0000256" key="5">
    <source>
        <dbReference type="ARBA" id="ARBA00022833"/>
    </source>
</evidence>
<feature type="compositionally biased region" description="Low complexity" evidence="8">
    <location>
        <begin position="601"/>
        <end position="618"/>
    </location>
</feature>
<feature type="compositionally biased region" description="Polar residues" evidence="8">
    <location>
        <begin position="701"/>
        <end position="713"/>
    </location>
</feature>
<comment type="cofactor">
    <cofactor evidence="1">
        <name>Zn(2+)</name>
        <dbReference type="ChEBI" id="CHEBI:29105"/>
    </cofactor>
</comment>
<dbReference type="Gene3D" id="3.30.457.10">
    <property type="entry name" value="Copper amine oxidase-like, N-terminal domain"/>
    <property type="match status" value="2"/>
</dbReference>
<evidence type="ECO:0000256" key="4">
    <source>
        <dbReference type="ARBA" id="ARBA00022801"/>
    </source>
</evidence>
<dbReference type="InterPro" id="IPR012854">
    <property type="entry name" value="Cu_amine_oxidase-like_N"/>
</dbReference>
<dbReference type="Proteomes" id="UP001549097">
    <property type="component" value="Unassembled WGS sequence"/>
</dbReference>
<evidence type="ECO:0000256" key="2">
    <source>
        <dbReference type="ARBA" id="ARBA00005988"/>
    </source>
</evidence>
<dbReference type="Pfam" id="PF07833">
    <property type="entry name" value="Cu_amine_oxidN1"/>
    <property type="match status" value="2"/>
</dbReference>
<evidence type="ECO:0000256" key="6">
    <source>
        <dbReference type="ARBA" id="ARBA00023049"/>
    </source>
</evidence>
<proteinExistence type="inferred from homology"/>
<feature type="domain" description="Peptidase M14" evidence="10">
    <location>
        <begin position="41"/>
        <end position="337"/>
    </location>
</feature>
<evidence type="ECO:0000313" key="11">
    <source>
        <dbReference type="EMBL" id="MET3726990.1"/>
    </source>
</evidence>